<feature type="non-terminal residue" evidence="2">
    <location>
        <position position="1"/>
    </location>
</feature>
<keyword evidence="3" id="KW-1185">Reference proteome</keyword>
<comment type="caution">
    <text evidence="2">The sequence shown here is derived from an EMBL/GenBank/DDBJ whole genome shotgun (WGS) entry which is preliminary data.</text>
</comment>
<dbReference type="PANTHER" id="PTHR32108:SF9">
    <property type="entry name" value="REVERSE TRANSCRIPTASE RNASE H-LIKE DOMAIN-CONTAINING PROTEIN"/>
    <property type="match status" value="1"/>
</dbReference>
<evidence type="ECO:0000256" key="1">
    <source>
        <dbReference type="SAM" id="MobiDB-lite"/>
    </source>
</evidence>
<gene>
    <name evidence="2" type="ORF">CR513_45381</name>
</gene>
<dbReference type="AlphaFoldDB" id="A0A371F954"/>
<feature type="region of interest" description="Disordered" evidence="1">
    <location>
        <begin position="1"/>
        <end position="26"/>
    </location>
</feature>
<protein>
    <submittedName>
        <fullName evidence="2">Uncharacterized protein</fullName>
    </submittedName>
</protein>
<organism evidence="2 3">
    <name type="scientific">Mucuna pruriens</name>
    <name type="common">Velvet bean</name>
    <name type="synonym">Dolichos pruriens</name>
    <dbReference type="NCBI Taxonomy" id="157652"/>
    <lineage>
        <taxon>Eukaryota</taxon>
        <taxon>Viridiplantae</taxon>
        <taxon>Streptophyta</taxon>
        <taxon>Embryophyta</taxon>
        <taxon>Tracheophyta</taxon>
        <taxon>Spermatophyta</taxon>
        <taxon>Magnoliopsida</taxon>
        <taxon>eudicotyledons</taxon>
        <taxon>Gunneridae</taxon>
        <taxon>Pentapetalae</taxon>
        <taxon>rosids</taxon>
        <taxon>fabids</taxon>
        <taxon>Fabales</taxon>
        <taxon>Fabaceae</taxon>
        <taxon>Papilionoideae</taxon>
        <taxon>50 kb inversion clade</taxon>
        <taxon>NPAAA clade</taxon>
        <taxon>indigoferoid/millettioid clade</taxon>
        <taxon>Phaseoleae</taxon>
        <taxon>Mucuna</taxon>
    </lineage>
</organism>
<name>A0A371F954_MUCPR</name>
<dbReference type="Proteomes" id="UP000257109">
    <property type="component" value="Unassembled WGS sequence"/>
</dbReference>
<accession>A0A371F954</accession>
<sequence>MKTWHQIAPDSRTWEKKNKKASKNTSRGAQFQPLIIEREMVTMFIDTLLSSYYDRIVGNVASNFANLVVVGKRIELGIQQGKFAQTSNNACFVRKPTLEKKKGETNVVLVELVFYQTKTNAPSYPTRIQVGSRSTTTPLVSYISPCPSLADAGAATTARPMQQNMRRPPRALAPIPMTYTELLPLLLE</sequence>
<dbReference type="PANTHER" id="PTHR32108">
    <property type="entry name" value="DNA-DIRECTED RNA POLYMERASE SUBUNIT ALPHA"/>
    <property type="match status" value="1"/>
</dbReference>
<proteinExistence type="predicted"/>
<evidence type="ECO:0000313" key="3">
    <source>
        <dbReference type="Proteomes" id="UP000257109"/>
    </source>
</evidence>
<evidence type="ECO:0000313" key="2">
    <source>
        <dbReference type="EMBL" id="RDX74822.1"/>
    </source>
</evidence>
<dbReference type="EMBL" id="QJKJ01010049">
    <property type="protein sequence ID" value="RDX74822.1"/>
    <property type="molecule type" value="Genomic_DNA"/>
</dbReference>
<reference evidence="2" key="1">
    <citation type="submission" date="2018-05" db="EMBL/GenBank/DDBJ databases">
        <title>Draft genome of Mucuna pruriens seed.</title>
        <authorList>
            <person name="Nnadi N.E."/>
            <person name="Vos R."/>
            <person name="Hasami M.H."/>
            <person name="Devisetty U.K."/>
            <person name="Aguiy J.C."/>
        </authorList>
    </citation>
    <scope>NUCLEOTIDE SEQUENCE [LARGE SCALE GENOMIC DNA]</scope>
    <source>
        <strain evidence="2">JCA_2017</strain>
    </source>
</reference>